<proteinExistence type="predicted"/>
<dbReference type="GO" id="GO:0140662">
    <property type="term" value="F:ATP-dependent protein folding chaperone"/>
    <property type="evidence" value="ECO:0007669"/>
    <property type="project" value="InterPro"/>
</dbReference>
<evidence type="ECO:0000313" key="5">
    <source>
        <dbReference type="Proteomes" id="UP000224567"/>
    </source>
</evidence>
<dbReference type="EMBL" id="MLFT02000011">
    <property type="protein sequence ID" value="PHT33952.1"/>
    <property type="molecule type" value="Genomic_DNA"/>
</dbReference>
<dbReference type="Gene3D" id="1.20.1270.10">
    <property type="match status" value="1"/>
</dbReference>
<dbReference type="InterPro" id="IPR029048">
    <property type="entry name" value="HSP70_C_sf"/>
</dbReference>
<dbReference type="STRING" id="33114.A0A2G2VLW8"/>
<reference evidence="5" key="2">
    <citation type="journal article" date="2017" name="J. Anim. Genet.">
        <title>Multiple reference genome sequences of hot pepper reveal the massive evolution of plant disease resistance genes by retroduplication.</title>
        <authorList>
            <person name="Kim S."/>
            <person name="Park J."/>
            <person name="Yeom S.-I."/>
            <person name="Kim Y.-M."/>
            <person name="Seo E."/>
            <person name="Kim K.-T."/>
            <person name="Kim M.-S."/>
            <person name="Lee J.M."/>
            <person name="Cheong K."/>
            <person name="Shin H.-S."/>
            <person name="Kim S.-B."/>
            <person name="Han K."/>
            <person name="Lee J."/>
            <person name="Park M."/>
            <person name="Lee H.-A."/>
            <person name="Lee H.-Y."/>
            <person name="Lee Y."/>
            <person name="Oh S."/>
            <person name="Lee J.H."/>
            <person name="Choi E."/>
            <person name="Choi E."/>
            <person name="Lee S.E."/>
            <person name="Jeon J."/>
            <person name="Kim H."/>
            <person name="Choi G."/>
            <person name="Song H."/>
            <person name="Lee J."/>
            <person name="Lee S.-C."/>
            <person name="Kwon J.-K."/>
            <person name="Lee H.-Y."/>
            <person name="Koo N."/>
            <person name="Hong Y."/>
            <person name="Kim R.W."/>
            <person name="Kang W.-H."/>
            <person name="Huh J.H."/>
            <person name="Kang B.-C."/>
            <person name="Yang T.-J."/>
            <person name="Lee Y.-H."/>
            <person name="Bennetzen J.L."/>
            <person name="Choi D."/>
        </authorList>
    </citation>
    <scope>NUCLEOTIDE SEQUENCE [LARGE SCALE GENOMIC DNA]</scope>
    <source>
        <strain evidence="5">cv. PBC81</strain>
    </source>
</reference>
<keyword evidence="2" id="KW-0067">ATP-binding</keyword>
<dbReference type="SUPFAM" id="SSF100934">
    <property type="entry name" value="Heat shock protein 70kD (HSP70), C-terminal subdomain"/>
    <property type="match status" value="1"/>
</dbReference>
<dbReference type="OrthoDB" id="3789372at2759"/>
<dbReference type="Pfam" id="PF00012">
    <property type="entry name" value="HSP70"/>
    <property type="match status" value="1"/>
</dbReference>
<reference evidence="4 5" key="1">
    <citation type="journal article" date="2017" name="Genome Biol.">
        <title>New reference genome sequences of hot pepper reveal the massive evolution of plant disease-resistance genes by retroduplication.</title>
        <authorList>
            <person name="Kim S."/>
            <person name="Park J."/>
            <person name="Yeom S.I."/>
            <person name="Kim Y.M."/>
            <person name="Seo E."/>
            <person name="Kim K.T."/>
            <person name="Kim M.S."/>
            <person name="Lee J.M."/>
            <person name="Cheong K."/>
            <person name="Shin H.S."/>
            <person name="Kim S.B."/>
            <person name="Han K."/>
            <person name="Lee J."/>
            <person name="Park M."/>
            <person name="Lee H.A."/>
            <person name="Lee H.Y."/>
            <person name="Lee Y."/>
            <person name="Oh S."/>
            <person name="Lee J.H."/>
            <person name="Choi E."/>
            <person name="Choi E."/>
            <person name="Lee S.E."/>
            <person name="Jeon J."/>
            <person name="Kim H."/>
            <person name="Choi G."/>
            <person name="Song H."/>
            <person name="Lee J."/>
            <person name="Lee S.C."/>
            <person name="Kwon J.K."/>
            <person name="Lee H.Y."/>
            <person name="Koo N."/>
            <person name="Hong Y."/>
            <person name="Kim R.W."/>
            <person name="Kang W.H."/>
            <person name="Huh J.H."/>
            <person name="Kang B.C."/>
            <person name="Yang T.J."/>
            <person name="Lee Y.H."/>
            <person name="Bennetzen J.L."/>
            <person name="Choi D."/>
        </authorList>
    </citation>
    <scope>NUCLEOTIDE SEQUENCE [LARGE SCALE GENOMIC DNA]</scope>
    <source>
        <strain evidence="5">cv. PBC81</strain>
    </source>
</reference>
<evidence type="ECO:0000256" key="3">
    <source>
        <dbReference type="SAM" id="MobiDB-lite"/>
    </source>
</evidence>
<feature type="region of interest" description="Disordered" evidence="3">
    <location>
        <begin position="99"/>
        <end position="124"/>
    </location>
</feature>
<accession>A0A2G2VLW8</accession>
<dbReference type="GO" id="GO:0005524">
    <property type="term" value="F:ATP binding"/>
    <property type="evidence" value="ECO:0007669"/>
    <property type="project" value="UniProtKB-KW"/>
</dbReference>
<dbReference type="Proteomes" id="UP000224567">
    <property type="component" value="Unassembled WGS sequence"/>
</dbReference>
<organism evidence="4 5">
    <name type="scientific">Capsicum baccatum</name>
    <name type="common">Peruvian pepper</name>
    <dbReference type="NCBI Taxonomy" id="33114"/>
    <lineage>
        <taxon>Eukaryota</taxon>
        <taxon>Viridiplantae</taxon>
        <taxon>Streptophyta</taxon>
        <taxon>Embryophyta</taxon>
        <taxon>Tracheophyta</taxon>
        <taxon>Spermatophyta</taxon>
        <taxon>Magnoliopsida</taxon>
        <taxon>eudicotyledons</taxon>
        <taxon>Gunneridae</taxon>
        <taxon>Pentapetalae</taxon>
        <taxon>asterids</taxon>
        <taxon>lamiids</taxon>
        <taxon>Solanales</taxon>
        <taxon>Solanaceae</taxon>
        <taxon>Solanoideae</taxon>
        <taxon>Capsiceae</taxon>
        <taxon>Capsicum</taxon>
    </lineage>
</organism>
<keyword evidence="1" id="KW-0547">Nucleotide-binding</keyword>
<dbReference type="FunFam" id="1.20.1270.10:FF:000005">
    <property type="entry name" value="heat shock cognate 70 kDa protein-like"/>
    <property type="match status" value="1"/>
</dbReference>
<name>A0A2G2VLW8_CAPBA</name>
<evidence type="ECO:0000256" key="1">
    <source>
        <dbReference type="ARBA" id="ARBA00022741"/>
    </source>
</evidence>
<evidence type="ECO:0000256" key="2">
    <source>
        <dbReference type="ARBA" id="ARBA00022840"/>
    </source>
</evidence>
<comment type="caution">
    <text evidence="4">The sequence shown here is derived from an EMBL/GenBank/DDBJ whole genome shotgun (WGS) entry which is preliminary data.</text>
</comment>
<sequence>MVQEAERYKTEDEEHKKKVEAKNALENYAYNMRNTVKDEKIASKLSADDKTKVEDTIEQAIQWLDGNQLAEADEFEEKMKQLESLCSPVIAKMYQGAGSDISAGMDEDGPAPSGSIGAEIEEVD</sequence>
<keyword evidence="5" id="KW-1185">Reference proteome</keyword>
<protein>
    <recommendedName>
        <fullName evidence="6">Heat shock cognate 70 kDa protein</fullName>
    </recommendedName>
</protein>
<gene>
    <name evidence="4" type="ORF">CQW23_25752</name>
</gene>
<dbReference type="AlphaFoldDB" id="A0A2G2VLW8"/>
<evidence type="ECO:0008006" key="6">
    <source>
        <dbReference type="Google" id="ProtNLM"/>
    </source>
</evidence>
<dbReference type="InterPro" id="IPR013126">
    <property type="entry name" value="Hsp_70_fam"/>
</dbReference>
<evidence type="ECO:0000313" key="4">
    <source>
        <dbReference type="EMBL" id="PHT33952.1"/>
    </source>
</evidence>